<feature type="region of interest" description="Disordered" evidence="1">
    <location>
        <begin position="1"/>
        <end position="21"/>
    </location>
</feature>
<name>A0A6P2CD80_9NOCA</name>
<dbReference type="AlphaFoldDB" id="A0A6P2CD80"/>
<keyword evidence="2" id="KW-0472">Membrane</keyword>
<evidence type="ECO:0000313" key="3">
    <source>
        <dbReference type="EMBL" id="TXG90699.1"/>
    </source>
</evidence>
<sequence length="190" mass="21681">MTQIQGLDGFDEWEPWQGQGIPTRENCDLENPRQMFLWMFTALPGVMGAPLITVPEMWEMISFRMWQCGARLAADPVVKYAATRDNILNRWTAAGKWIDVDEPEPPRRSVADSLDKLSHADRIAIRTVLDEKLGLPPVEETRLRVSDLAERLRIEPDRAVEVCREFGIETSRDGFVDHDIADRIANHLGL</sequence>
<dbReference type="EMBL" id="QRCM01000001">
    <property type="protein sequence ID" value="TXG90699.1"/>
    <property type="molecule type" value="Genomic_DNA"/>
</dbReference>
<proteinExistence type="predicted"/>
<dbReference type="Pfam" id="PF10910">
    <property type="entry name" value="Phage_gene29"/>
    <property type="match status" value="1"/>
</dbReference>
<keyword evidence="2" id="KW-1133">Transmembrane helix</keyword>
<keyword evidence="2" id="KW-0812">Transmembrane</keyword>
<feature type="transmembrane region" description="Helical" evidence="2">
    <location>
        <begin position="35"/>
        <end position="54"/>
    </location>
</feature>
<comment type="caution">
    <text evidence="3">The sequence shown here is derived from an EMBL/GenBank/DDBJ whole genome shotgun (WGS) entry which is preliminary data.</text>
</comment>
<gene>
    <name evidence="3" type="ORF">DW322_11320</name>
</gene>
<protein>
    <submittedName>
        <fullName evidence="3">DUF2744 domain-containing protein</fullName>
    </submittedName>
</protein>
<reference evidence="3 4" key="1">
    <citation type="submission" date="2018-07" db="EMBL/GenBank/DDBJ databases">
        <title>Genome sequence of Rhodococcus rhodnii ATCC 35071 from Rhodnius prolixus.</title>
        <authorList>
            <person name="Patel V."/>
            <person name="Vogel K.J."/>
        </authorList>
    </citation>
    <scope>NUCLEOTIDE SEQUENCE [LARGE SCALE GENOMIC DNA]</scope>
    <source>
        <strain evidence="3 4">ATCC 35071</strain>
    </source>
</reference>
<dbReference type="Proteomes" id="UP000471120">
    <property type="component" value="Unassembled WGS sequence"/>
</dbReference>
<dbReference type="RefSeq" id="WP_010836615.1">
    <property type="nucleotide sequence ID" value="NZ_QRCM01000001.1"/>
</dbReference>
<evidence type="ECO:0000256" key="1">
    <source>
        <dbReference type="SAM" id="MobiDB-lite"/>
    </source>
</evidence>
<evidence type="ECO:0000256" key="2">
    <source>
        <dbReference type="SAM" id="Phobius"/>
    </source>
</evidence>
<dbReference type="InterPro" id="IPR021226">
    <property type="entry name" value="Phage_gene29"/>
</dbReference>
<accession>A0A6P2CD80</accession>
<evidence type="ECO:0000313" key="4">
    <source>
        <dbReference type="Proteomes" id="UP000471120"/>
    </source>
</evidence>
<organism evidence="3 4">
    <name type="scientific">Rhodococcus rhodnii</name>
    <dbReference type="NCBI Taxonomy" id="38312"/>
    <lineage>
        <taxon>Bacteria</taxon>
        <taxon>Bacillati</taxon>
        <taxon>Actinomycetota</taxon>
        <taxon>Actinomycetes</taxon>
        <taxon>Mycobacteriales</taxon>
        <taxon>Nocardiaceae</taxon>
        <taxon>Rhodococcus</taxon>
    </lineage>
</organism>